<evidence type="ECO:0000313" key="1">
    <source>
        <dbReference type="EMBL" id="JAH17051.1"/>
    </source>
</evidence>
<protein>
    <submittedName>
        <fullName evidence="1">Uncharacterized protein</fullName>
    </submittedName>
</protein>
<name>A0A0E9QJI3_ANGAN</name>
<dbReference type="AlphaFoldDB" id="A0A0E9QJI3"/>
<sequence length="27" mass="3489">MYESRMFSTEHSYSYHNYYWSLKAMEF</sequence>
<reference evidence="1" key="1">
    <citation type="submission" date="2014-11" db="EMBL/GenBank/DDBJ databases">
        <authorList>
            <person name="Amaro Gonzalez C."/>
        </authorList>
    </citation>
    <scope>NUCLEOTIDE SEQUENCE</scope>
</reference>
<organism evidence="1">
    <name type="scientific">Anguilla anguilla</name>
    <name type="common">European freshwater eel</name>
    <name type="synonym">Muraena anguilla</name>
    <dbReference type="NCBI Taxonomy" id="7936"/>
    <lineage>
        <taxon>Eukaryota</taxon>
        <taxon>Metazoa</taxon>
        <taxon>Chordata</taxon>
        <taxon>Craniata</taxon>
        <taxon>Vertebrata</taxon>
        <taxon>Euteleostomi</taxon>
        <taxon>Actinopterygii</taxon>
        <taxon>Neopterygii</taxon>
        <taxon>Teleostei</taxon>
        <taxon>Anguilliformes</taxon>
        <taxon>Anguillidae</taxon>
        <taxon>Anguilla</taxon>
    </lineage>
</organism>
<reference evidence="1" key="2">
    <citation type="journal article" date="2015" name="Fish Shellfish Immunol.">
        <title>Early steps in the European eel (Anguilla anguilla)-Vibrio vulnificus interaction in the gills: Role of the RtxA13 toxin.</title>
        <authorList>
            <person name="Callol A."/>
            <person name="Pajuelo D."/>
            <person name="Ebbesson L."/>
            <person name="Teles M."/>
            <person name="MacKenzie S."/>
            <person name="Amaro C."/>
        </authorList>
    </citation>
    <scope>NUCLEOTIDE SEQUENCE</scope>
</reference>
<dbReference type="EMBL" id="GBXM01091526">
    <property type="protein sequence ID" value="JAH17051.1"/>
    <property type="molecule type" value="Transcribed_RNA"/>
</dbReference>
<proteinExistence type="predicted"/>
<accession>A0A0E9QJI3</accession>